<keyword evidence="1" id="KW-0812">Transmembrane</keyword>
<comment type="caution">
    <text evidence="2">The sequence shown here is derived from an EMBL/GenBank/DDBJ whole genome shotgun (WGS) entry which is preliminary data.</text>
</comment>
<proteinExistence type="predicted"/>
<feature type="transmembrane region" description="Helical" evidence="1">
    <location>
        <begin position="6"/>
        <end position="23"/>
    </location>
</feature>
<evidence type="ECO:0000256" key="1">
    <source>
        <dbReference type="SAM" id="Phobius"/>
    </source>
</evidence>
<name>A0A0F8ZB27_9ZZZZ</name>
<dbReference type="EMBL" id="LAZR01052360">
    <property type="protein sequence ID" value="KKK83140.1"/>
    <property type="molecule type" value="Genomic_DNA"/>
</dbReference>
<gene>
    <name evidence="2" type="ORF">LCGC14_2796360</name>
</gene>
<keyword evidence="1" id="KW-1133">Transmembrane helix</keyword>
<reference evidence="2" key="1">
    <citation type="journal article" date="2015" name="Nature">
        <title>Complex archaea that bridge the gap between prokaryotes and eukaryotes.</title>
        <authorList>
            <person name="Spang A."/>
            <person name="Saw J.H."/>
            <person name="Jorgensen S.L."/>
            <person name="Zaremba-Niedzwiedzka K."/>
            <person name="Martijn J."/>
            <person name="Lind A.E."/>
            <person name="van Eijk R."/>
            <person name="Schleper C."/>
            <person name="Guy L."/>
            <person name="Ettema T.J."/>
        </authorList>
    </citation>
    <scope>NUCLEOTIDE SEQUENCE</scope>
</reference>
<keyword evidence="1" id="KW-0472">Membrane</keyword>
<dbReference type="AlphaFoldDB" id="A0A0F8ZB27"/>
<evidence type="ECO:0000313" key="2">
    <source>
        <dbReference type="EMBL" id="KKK83140.1"/>
    </source>
</evidence>
<accession>A0A0F8ZB27</accession>
<sequence length="79" mass="9345">MFSHILIGIGIGIVISFLLTFWWKNRKGQKRISLPDPDSIVRRKEQKLVEAIRRRKEDLSGMTSQQLLDEFKEIMEEDE</sequence>
<organism evidence="2">
    <name type="scientific">marine sediment metagenome</name>
    <dbReference type="NCBI Taxonomy" id="412755"/>
    <lineage>
        <taxon>unclassified sequences</taxon>
        <taxon>metagenomes</taxon>
        <taxon>ecological metagenomes</taxon>
    </lineage>
</organism>
<protein>
    <submittedName>
        <fullName evidence="2">Uncharacterized protein</fullName>
    </submittedName>
</protein>